<evidence type="ECO:0000256" key="3">
    <source>
        <dbReference type="ARBA" id="ARBA00022669"/>
    </source>
</evidence>
<dbReference type="SMART" id="SM00495">
    <property type="entry name" value="ChtBD3"/>
    <property type="match status" value="1"/>
</dbReference>
<keyword evidence="5" id="KW-0146">Chitin degradation</keyword>
<evidence type="ECO:0000313" key="15">
    <source>
        <dbReference type="Proteomes" id="UP000054007"/>
    </source>
</evidence>
<sequence>MLRSFSFLSALAALVGMVSAYDHSANNNIVMYYGQNSYGATHENDPTNWQQTLSTYCADDTIDVIPLAFVAVYSSTGGLPEINLANTCSADGGVFPGTNLANCQFLESEISACQAKGKLILISLGGATGGAIFTGDAQAEEFATTIWDLFLGGSSSTRPFGNVVLDGIDLDIEGGSSIGYAAFAKKFRSISDGLDKKYYLTAAPQCVFPDAYVGEAISAVPFDSIYIQFYNNDCVVLNYDNKNAWNFGTWDNWAKTVSPNPDVKIYVGAPASDTAANAGQYVDAAKLSQIATETRDQYSSFGGVMLWDASQAFANGRIDSTVKSALGGSTGGGSATTTAAPPAPTGGASCGGVSAWDSSSIYVGGDQVSYNGELWTAGWWTQGDTPGQPDSNGDGGFVWKDQGACSSIVDAAKLIQTDSVHIVNKAQATNVVVAGTATGPVVESTATPSKRSMQRVRRRHP</sequence>
<evidence type="ECO:0000256" key="4">
    <source>
        <dbReference type="ARBA" id="ARBA00022801"/>
    </source>
</evidence>
<accession>A0A0D7B2Q1</accession>
<reference evidence="14 15" key="1">
    <citation type="journal article" date="2015" name="Fungal Genet. Biol.">
        <title>Evolution of novel wood decay mechanisms in Agaricales revealed by the genome sequences of Fistulina hepatica and Cylindrobasidium torrendii.</title>
        <authorList>
            <person name="Floudas D."/>
            <person name="Held B.W."/>
            <person name="Riley R."/>
            <person name="Nagy L.G."/>
            <person name="Koehler G."/>
            <person name="Ransdell A.S."/>
            <person name="Younus H."/>
            <person name="Chow J."/>
            <person name="Chiniquy J."/>
            <person name="Lipzen A."/>
            <person name="Tritt A."/>
            <person name="Sun H."/>
            <person name="Haridas S."/>
            <person name="LaButti K."/>
            <person name="Ohm R.A."/>
            <person name="Kues U."/>
            <person name="Blanchette R.A."/>
            <person name="Grigoriev I.V."/>
            <person name="Minto R.E."/>
            <person name="Hibbett D.S."/>
        </authorList>
    </citation>
    <scope>NUCLEOTIDE SEQUENCE [LARGE SCALE GENOMIC DNA]</scope>
    <source>
        <strain evidence="14 15">FP15055 ss-10</strain>
    </source>
</reference>
<evidence type="ECO:0000256" key="6">
    <source>
        <dbReference type="ARBA" id="ARBA00023277"/>
    </source>
</evidence>
<gene>
    <name evidence="14" type="ORF">CYLTODRAFT_425155</name>
</gene>
<dbReference type="OrthoDB" id="6020543at2759"/>
<dbReference type="PROSITE" id="PS01095">
    <property type="entry name" value="GH18_1"/>
    <property type="match status" value="1"/>
</dbReference>
<dbReference type="PROSITE" id="PS51910">
    <property type="entry name" value="GH18_2"/>
    <property type="match status" value="1"/>
</dbReference>
<dbReference type="Pfam" id="PF02839">
    <property type="entry name" value="CBM_5_12"/>
    <property type="match status" value="1"/>
</dbReference>
<dbReference type="InterPro" id="IPR050542">
    <property type="entry name" value="Glycosyl_Hydrlase18_Chitinase"/>
</dbReference>
<dbReference type="CDD" id="cd02877">
    <property type="entry name" value="GH18_hevamine_XipI_class_III"/>
    <property type="match status" value="1"/>
</dbReference>
<dbReference type="InterPro" id="IPR001223">
    <property type="entry name" value="Glyco_hydro18_cat"/>
</dbReference>
<feature type="chain" id="PRO_5002316772" description="chitinase" evidence="12">
    <location>
        <begin position="21"/>
        <end position="461"/>
    </location>
</feature>
<dbReference type="GO" id="GO:0000272">
    <property type="term" value="P:polysaccharide catabolic process"/>
    <property type="evidence" value="ECO:0007669"/>
    <property type="project" value="UniProtKB-KW"/>
</dbReference>
<evidence type="ECO:0000256" key="10">
    <source>
        <dbReference type="RuleBase" id="RU004453"/>
    </source>
</evidence>
<comment type="catalytic activity">
    <reaction evidence="1">
        <text>Random endo-hydrolysis of N-acetyl-beta-D-glucosaminide (1-&gt;4)-beta-linkages in chitin and chitodextrins.</text>
        <dbReference type="EC" id="3.2.1.14"/>
    </reaction>
</comment>
<feature type="region of interest" description="Disordered" evidence="11">
    <location>
        <begin position="442"/>
        <end position="461"/>
    </location>
</feature>
<protein>
    <recommendedName>
        <fullName evidence="2">chitinase</fullName>
        <ecNumber evidence="2">3.2.1.14</ecNumber>
    </recommendedName>
</protein>
<feature type="region of interest" description="Disordered" evidence="11">
    <location>
        <begin position="327"/>
        <end position="350"/>
    </location>
</feature>
<keyword evidence="12" id="KW-0732">Signal</keyword>
<dbReference type="STRING" id="1314674.A0A0D7B2Q1"/>
<comment type="similarity">
    <text evidence="10">Belongs to the glycosyl hydrolase 18 family.</text>
</comment>
<keyword evidence="4 9" id="KW-0378">Hydrolase</keyword>
<name>A0A0D7B2Q1_9AGAR</name>
<keyword evidence="6" id="KW-0119">Carbohydrate metabolism</keyword>
<dbReference type="GO" id="GO:0008843">
    <property type="term" value="F:endochitinase activity"/>
    <property type="evidence" value="ECO:0007669"/>
    <property type="project" value="UniProtKB-EC"/>
</dbReference>
<dbReference type="Pfam" id="PF00704">
    <property type="entry name" value="Glyco_hydro_18"/>
    <property type="match status" value="1"/>
</dbReference>
<evidence type="ECO:0000313" key="14">
    <source>
        <dbReference type="EMBL" id="KIY64485.1"/>
    </source>
</evidence>
<dbReference type="GO" id="GO:0005576">
    <property type="term" value="C:extracellular region"/>
    <property type="evidence" value="ECO:0007669"/>
    <property type="project" value="InterPro"/>
</dbReference>
<dbReference type="EC" id="3.2.1.14" evidence="2"/>
<feature type="domain" description="GH18" evidence="13">
    <location>
        <begin position="27"/>
        <end position="329"/>
    </location>
</feature>
<dbReference type="SUPFAM" id="SSF51055">
    <property type="entry name" value="Carbohydrate binding domain"/>
    <property type="match status" value="1"/>
</dbReference>
<evidence type="ECO:0000256" key="12">
    <source>
        <dbReference type="SAM" id="SignalP"/>
    </source>
</evidence>
<keyword evidence="7 9" id="KW-0326">Glycosidase</keyword>
<dbReference type="InterPro" id="IPR045321">
    <property type="entry name" value="Cts1-like"/>
</dbReference>
<keyword evidence="3" id="KW-0147">Chitin-binding</keyword>
<organism evidence="14 15">
    <name type="scientific">Cylindrobasidium torrendii FP15055 ss-10</name>
    <dbReference type="NCBI Taxonomy" id="1314674"/>
    <lineage>
        <taxon>Eukaryota</taxon>
        <taxon>Fungi</taxon>
        <taxon>Dikarya</taxon>
        <taxon>Basidiomycota</taxon>
        <taxon>Agaricomycotina</taxon>
        <taxon>Agaricomycetes</taxon>
        <taxon>Agaricomycetidae</taxon>
        <taxon>Agaricales</taxon>
        <taxon>Marasmiineae</taxon>
        <taxon>Physalacriaceae</taxon>
        <taxon>Cylindrobasidium</taxon>
    </lineage>
</organism>
<dbReference type="EMBL" id="KN880633">
    <property type="protein sequence ID" value="KIY64485.1"/>
    <property type="molecule type" value="Genomic_DNA"/>
</dbReference>
<dbReference type="Proteomes" id="UP000054007">
    <property type="component" value="Unassembled WGS sequence"/>
</dbReference>
<dbReference type="InterPro" id="IPR036573">
    <property type="entry name" value="CBM_sf_5/12"/>
</dbReference>
<proteinExistence type="inferred from homology"/>
<dbReference type="PANTHER" id="PTHR45708">
    <property type="entry name" value="ENDOCHITINASE"/>
    <property type="match status" value="1"/>
</dbReference>
<evidence type="ECO:0000259" key="13">
    <source>
        <dbReference type="PROSITE" id="PS51910"/>
    </source>
</evidence>
<evidence type="ECO:0000256" key="7">
    <source>
        <dbReference type="ARBA" id="ARBA00023295"/>
    </source>
</evidence>
<dbReference type="Gene3D" id="3.20.20.80">
    <property type="entry name" value="Glycosidases"/>
    <property type="match status" value="1"/>
</dbReference>
<evidence type="ECO:0000256" key="2">
    <source>
        <dbReference type="ARBA" id="ARBA00012729"/>
    </source>
</evidence>
<dbReference type="GO" id="GO:0008061">
    <property type="term" value="F:chitin binding"/>
    <property type="evidence" value="ECO:0007669"/>
    <property type="project" value="UniProtKB-KW"/>
</dbReference>
<dbReference type="PANTHER" id="PTHR45708:SF49">
    <property type="entry name" value="ENDOCHITINASE"/>
    <property type="match status" value="1"/>
</dbReference>
<evidence type="ECO:0000256" key="9">
    <source>
        <dbReference type="RuleBase" id="RU000489"/>
    </source>
</evidence>
<dbReference type="CDD" id="cd12215">
    <property type="entry name" value="ChiC_BD"/>
    <property type="match status" value="1"/>
</dbReference>
<dbReference type="SUPFAM" id="SSF51445">
    <property type="entry name" value="(Trans)glycosidases"/>
    <property type="match status" value="1"/>
</dbReference>
<feature type="signal peptide" evidence="12">
    <location>
        <begin position="1"/>
        <end position="20"/>
    </location>
</feature>
<dbReference type="Gene3D" id="2.10.10.20">
    <property type="entry name" value="Carbohydrate-binding module superfamily 5/12"/>
    <property type="match status" value="1"/>
</dbReference>
<evidence type="ECO:0000256" key="1">
    <source>
        <dbReference type="ARBA" id="ARBA00000822"/>
    </source>
</evidence>
<dbReference type="AlphaFoldDB" id="A0A0D7B2Q1"/>
<evidence type="ECO:0000256" key="8">
    <source>
        <dbReference type="ARBA" id="ARBA00023326"/>
    </source>
</evidence>
<dbReference type="GO" id="GO:0030246">
    <property type="term" value="F:carbohydrate binding"/>
    <property type="evidence" value="ECO:0007669"/>
    <property type="project" value="InterPro"/>
</dbReference>
<evidence type="ECO:0000256" key="5">
    <source>
        <dbReference type="ARBA" id="ARBA00023024"/>
    </source>
</evidence>
<keyword evidence="15" id="KW-1185">Reference proteome</keyword>
<dbReference type="InterPro" id="IPR001579">
    <property type="entry name" value="Glyco_hydro_18_chit_AS"/>
</dbReference>
<dbReference type="InterPro" id="IPR017853">
    <property type="entry name" value="GH"/>
</dbReference>
<keyword evidence="8" id="KW-0624">Polysaccharide degradation</keyword>
<feature type="compositionally biased region" description="Basic residues" evidence="11">
    <location>
        <begin position="452"/>
        <end position="461"/>
    </location>
</feature>
<evidence type="ECO:0000256" key="11">
    <source>
        <dbReference type="SAM" id="MobiDB-lite"/>
    </source>
</evidence>
<dbReference type="GO" id="GO:0006032">
    <property type="term" value="P:chitin catabolic process"/>
    <property type="evidence" value="ECO:0007669"/>
    <property type="project" value="UniProtKB-KW"/>
</dbReference>
<dbReference type="InterPro" id="IPR003610">
    <property type="entry name" value="CBM5/12"/>
</dbReference>